<dbReference type="EMBL" id="UYRU01057037">
    <property type="protein sequence ID" value="VDN13677.1"/>
    <property type="molecule type" value="Genomic_DNA"/>
</dbReference>
<organism evidence="1 2">
    <name type="scientific">Dibothriocephalus latus</name>
    <name type="common">Fish tapeworm</name>
    <name type="synonym">Diphyllobothrium latum</name>
    <dbReference type="NCBI Taxonomy" id="60516"/>
    <lineage>
        <taxon>Eukaryota</taxon>
        <taxon>Metazoa</taxon>
        <taxon>Spiralia</taxon>
        <taxon>Lophotrochozoa</taxon>
        <taxon>Platyhelminthes</taxon>
        <taxon>Cestoda</taxon>
        <taxon>Eucestoda</taxon>
        <taxon>Diphyllobothriidea</taxon>
        <taxon>Diphyllobothriidae</taxon>
        <taxon>Dibothriocephalus</taxon>
    </lineage>
</organism>
<dbReference type="PANTHER" id="PTHR45913">
    <property type="entry name" value="EPM2A-INTERACTING PROTEIN 1"/>
    <property type="match status" value="1"/>
</dbReference>
<reference evidence="1 2" key="1">
    <citation type="submission" date="2018-11" db="EMBL/GenBank/DDBJ databases">
        <authorList>
            <consortium name="Pathogen Informatics"/>
        </authorList>
    </citation>
    <scope>NUCLEOTIDE SEQUENCE [LARGE SCALE GENOMIC DNA]</scope>
</reference>
<keyword evidence="2" id="KW-1185">Reference proteome</keyword>
<proteinExistence type="predicted"/>
<dbReference type="PANTHER" id="PTHR45913:SF10">
    <property type="entry name" value="DUF4371 DOMAIN-CONTAINING PROTEIN"/>
    <property type="match status" value="1"/>
</dbReference>
<evidence type="ECO:0000313" key="1">
    <source>
        <dbReference type="EMBL" id="VDN13677.1"/>
    </source>
</evidence>
<dbReference type="OrthoDB" id="6137485at2759"/>
<gene>
    <name evidence="1" type="ORF">DILT_LOCUS9508</name>
</gene>
<evidence type="ECO:0000313" key="2">
    <source>
        <dbReference type="Proteomes" id="UP000281553"/>
    </source>
</evidence>
<accession>A0A3P7LPR7</accession>
<dbReference type="Proteomes" id="UP000281553">
    <property type="component" value="Unassembled WGS sequence"/>
</dbReference>
<dbReference type="AlphaFoldDB" id="A0A3P7LPR7"/>
<sequence>MGSFAKCCFAACLNETRTFLEMKDLKHHELAETKWILMFYYIVDMTEHLNQPIFKMQGNGNTVLSIQQAVFALENQLDLFIMDLETDHLLRFEKLRQYKYTCAVSEPTQNVDLYQLAGFISSLLQSFKARLGEFREPTHLFKFITHLTECSLSTADLSYIPGVSVRDFEEVADM</sequence>
<name>A0A3P7LPR7_DIBLA</name>
<protein>
    <submittedName>
        <fullName evidence="1">Uncharacterized protein</fullName>
    </submittedName>
</protein>